<keyword evidence="7" id="KW-0809">Transit peptide</keyword>
<comment type="function">
    <text evidence="12">Component of the PAM complex, a complex required for the translocation of transit peptide-containing proteins from the inner membrane into the mitochondrial matrix in an ATP-dependent manner.</text>
</comment>
<proteinExistence type="inferred from homology"/>
<keyword evidence="8 12" id="KW-1133">Transmembrane helix</keyword>
<evidence type="ECO:0000256" key="9">
    <source>
        <dbReference type="ARBA" id="ARBA00023010"/>
    </source>
</evidence>
<dbReference type="PANTHER" id="PTHR28021:SF1">
    <property type="entry name" value="PRESEQUENCE TRANSLOCATED-ASSOCIATED MOTOR SUBUNIT PAM17, MITOCHONDRIAL"/>
    <property type="match status" value="1"/>
</dbReference>
<gene>
    <name evidence="13" type="ORF">ATEIFO6365_0004090000</name>
</gene>
<dbReference type="OrthoDB" id="5970083at2759"/>
<dbReference type="Pfam" id="PF08566">
    <property type="entry name" value="Pam17"/>
    <property type="match status" value="1"/>
</dbReference>
<accession>A0A5M3YQF5</accession>
<keyword evidence="10 12" id="KW-0496">Mitochondrion</keyword>
<dbReference type="AlphaFoldDB" id="A0A5M3YQF5"/>
<comment type="subunit">
    <text evidence="12">Component of the PAM complex.</text>
</comment>
<keyword evidence="9 12" id="KW-0811">Translocation</keyword>
<keyword evidence="5 12" id="KW-0999">Mitochondrion inner membrane</keyword>
<evidence type="ECO:0000256" key="10">
    <source>
        <dbReference type="ARBA" id="ARBA00023128"/>
    </source>
</evidence>
<evidence type="ECO:0000256" key="8">
    <source>
        <dbReference type="ARBA" id="ARBA00022989"/>
    </source>
</evidence>
<evidence type="ECO:0000313" key="13">
    <source>
        <dbReference type="EMBL" id="GFF15781.1"/>
    </source>
</evidence>
<evidence type="ECO:0000256" key="4">
    <source>
        <dbReference type="ARBA" id="ARBA00022692"/>
    </source>
</evidence>
<dbReference type="VEuPathDB" id="FungiDB:ATEG_04902"/>
<evidence type="ECO:0000256" key="3">
    <source>
        <dbReference type="ARBA" id="ARBA00022448"/>
    </source>
</evidence>
<evidence type="ECO:0000256" key="1">
    <source>
        <dbReference type="ARBA" id="ARBA00004448"/>
    </source>
</evidence>
<dbReference type="GO" id="GO:0001405">
    <property type="term" value="C:PAM complex, Tim23 associated import motor"/>
    <property type="evidence" value="ECO:0007669"/>
    <property type="project" value="UniProtKB-UniRule"/>
</dbReference>
<comment type="caution">
    <text evidence="13">The sequence shown here is derived from an EMBL/GenBank/DDBJ whole genome shotgun (WGS) entry which is preliminary data.</text>
</comment>
<organism evidence="13 14">
    <name type="scientific">Aspergillus terreus</name>
    <dbReference type="NCBI Taxonomy" id="33178"/>
    <lineage>
        <taxon>Eukaryota</taxon>
        <taxon>Fungi</taxon>
        <taxon>Dikarya</taxon>
        <taxon>Ascomycota</taxon>
        <taxon>Pezizomycotina</taxon>
        <taxon>Eurotiomycetes</taxon>
        <taxon>Eurotiomycetidae</taxon>
        <taxon>Eurotiales</taxon>
        <taxon>Aspergillaceae</taxon>
        <taxon>Aspergillus</taxon>
        <taxon>Aspergillus subgen. Circumdati</taxon>
    </lineage>
</organism>
<evidence type="ECO:0000256" key="6">
    <source>
        <dbReference type="ARBA" id="ARBA00022927"/>
    </source>
</evidence>
<evidence type="ECO:0000256" key="5">
    <source>
        <dbReference type="ARBA" id="ARBA00022792"/>
    </source>
</evidence>
<feature type="transmembrane region" description="Helical" evidence="12">
    <location>
        <begin position="112"/>
        <end position="132"/>
    </location>
</feature>
<dbReference type="PANTHER" id="PTHR28021">
    <property type="entry name" value="PRESEQUENCE TRANSLOCATED-ASSOCIATED MOTOR SUBUNIT PAM17, MITOCHONDRIAL"/>
    <property type="match status" value="1"/>
</dbReference>
<comment type="similarity">
    <text evidence="2 12">Belongs to the PAM17 family.</text>
</comment>
<evidence type="ECO:0000256" key="7">
    <source>
        <dbReference type="ARBA" id="ARBA00022946"/>
    </source>
</evidence>
<keyword evidence="3 12" id="KW-0813">Transport</keyword>
<dbReference type="InterPro" id="IPR013875">
    <property type="entry name" value="Pam17"/>
</dbReference>
<evidence type="ECO:0000256" key="2">
    <source>
        <dbReference type="ARBA" id="ARBA00006837"/>
    </source>
</evidence>
<evidence type="ECO:0000313" key="14">
    <source>
        <dbReference type="Proteomes" id="UP000452235"/>
    </source>
</evidence>
<reference evidence="13 14" key="1">
    <citation type="submission" date="2020-01" db="EMBL/GenBank/DDBJ databases">
        <title>Aspergillus terreus IFO 6365 whole genome shotgun sequence.</title>
        <authorList>
            <person name="Kanamasa S."/>
            <person name="Takahashi H."/>
        </authorList>
    </citation>
    <scope>NUCLEOTIDE SEQUENCE [LARGE SCALE GENOMIC DNA]</scope>
    <source>
        <strain evidence="13 14">IFO 6365</strain>
    </source>
</reference>
<protein>
    <recommendedName>
        <fullName evidence="12">Presequence translocated-associated motor subunit PAM17</fullName>
    </recommendedName>
</protein>
<keyword evidence="6 12" id="KW-0653">Protein transport</keyword>
<name>A0A5M3YQF5_ASPTE</name>
<comment type="subcellular location">
    <subcellularLocation>
        <location evidence="1 12">Mitochondrion inner membrane</location>
        <topology evidence="1 12">Multi-pass membrane protein</topology>
    </subcellularLocation>
</comment>
<dbReference type="Proteomes" id="UP000452235">
    <property type="component" value="Unassembled WGS sequence"/>
</dbReference>
<evidence type="ECO:0000256" key="11">
    <source>
        <dbReference type="ARBA" id="ARBA00023136"/>
    </source>
</evidence>
<keyword evidence="11 12" id="KW-0472">Membrane</keyword>
<keyword evidence="4 12" id="KW-0812">Transmembrane</keyword>
<keyword evidence="14" id="KW-1185">Reference proteome</keyword>
<dbReference type="GO" id="GO:0030150">
    <property type="term" value="P:protein import into mitochondrial matrix"/>
    <property type="evidence" value="ECO:0007669"/>
    <property type="project" value="UniProtKB-UniRule"/>
</dbReference>
<evidence type="ECO:0000256" key="12">
    <source>
        <dbReference type="RuleBase" id="RU367146"/>
    </source>
</evidence>
<dbReference type="EMBL" id="BLJY01000004">
    <property type="protein sequence ID" value="GFF15781.1"/>
    <property type="molecule type" value="Genomic_DNA"/>
</dbReference>
<feature type="transmembrane region" description="Helical" evidence="12">
    <location>
        <begin position="152"/>
        <end position="180"/>
    </location>
</feature>
<sequence length="247" mass="27068">MHANLVTAPVRATLLSGRISLAPFVHPASSTGLYQSVSCKSARPASTIATQLQRLSARPTPRPSTPLPIAYTASLRANSTDASSSASAATRNEAAKLDWNSFFKLRASRRRYSLASSVISSMASTVVGVQVLSNQDLEHFGAQVMGLDPFVVLGMATAACGAVGWLVGPFVGNAVWGLVYRRYKPSVVIKEKEFYDRIKRFRVDPSSNSIANPVPDYYGEKIGSVQGYRQWLKDQRAYNRKRRHFIL</sequence>